<proteinExistence type="predicted"/>
<name>A0A4R3YBX2_9PROT</name>
<feature type="signal peptide" evidence="2">
    <location>
        <begin position="1"/>
        <end position="22"/>
    </location>
</feature>
<gene>
    <name evidence="3" type="ORF">EDC63_10275</name>
</gene>
<evidence type="ECO:0000256" key="2">
    <source>
        <dbReference type="SAM" id="SignalP"/>
    </source>
</evidence>
<dbReference type="AlphaFoldDB" id="A0A4R3YBX2"/>
<comment type="caution">
    <text evidence="3">The sequence shown here is derived from an EMBL/GenBank/DDBJ whole genome shotgun (WGS) entry which is preliminary data.</text>
</comment>
<evidence type="ECO:0000256" key="1">
    <source>
        <dbReference type="SAM" id="MobiDB-lite"/>
    </source>
</evidence>
<dbReference type="Proteomes" id="UP000295367">
    <property type="component" value="Unassembled WGS sequence"/>
</dbReference>
<reference evidence="3 4" key="1">
    <citation type="submission" date="2019-03" db="EMBL/GenBank/DDBJ databases">
        <title>Genomic Encyclopedia of Type Strains, Phase IV (KMG-IV): sequencing the most valuable type-strain genomes for metagenomic binning, comparative biology and taxonomic classification.</title>
        <authorList>
            <person name="Goeker M."/>
        </authorList>
    </citation>
    <scope>NUCLEOTIDE SEQUENCE [LARGE SCALE GENOMIC DNA]</scope>
    <source>
        <strain evidence="3 4">DSM 100309</strain>
    </source>
</reference>
<evidence type="ECO:0000313" key="4">
    <source>
        <dbReference type="Proteomes" id="UP000295367"/>
    </source>
</evidence>
<dbReference type="OrthoDB" id="9800751at2"/>
<evidence type="ECO:0000313" key="3">
    <source>
        <dbReference type="EMBL" id="TCV89557.1"/>
    </source>
</evidence>
<organism evidence="3 4">
    <name type="scientific">Sulfurirhabdus autotrophica</name>
    <dbReference type="NCBI Taxonomy" id="1706046"/>
    <lineage>
        <taxon>Bacteria</taxon>
        <taxon>Pseudomonadati</taxon>
        <taxon>Pseudomonadota</taxon>
        <taxon>Betaproteobacteria</taxon>
        <taxon>Nitrosomonadales</taxon>
        <taxon>Sulfuricellaceae</taxon>
        <taxon>Sulfurirhabdus</taxon>
    </lineage>
</organism>
<keyword evidence="2" id="KW-0732">Signal</keyword>
<keyword evidence="4" id="KW-1185">Reference proteome</keyword>
<protein>
    <submittedName>
        <fullName evidence="3">Uncharacterized protein</fullName>
    </submittedName>
</protein>
<dbReference type="EMBL" id="SMCO01000002">
    <property type="protein sequence ID" value="TCV89557.1"/>
    <property type="molecule type" value="Genomic_DNA"/>
</dbReference>
<feature type="region of interest" description="Disordered" evidence="1">
    <location>
        <begin position="185"/>
        <end position="220"/>
    </location>
</feature>
<dbReference type="RefSeq" id="WP_124948320.1">
    <property type="nucleotide sequence ID" value="NZ_BHVT01000081.1"/>
</dbReference>
<accession>A0A4R3YBX2</accession>
<feature type="chain" id="PRO_5020280036" evidence="2">
    <location>
        <begin position="23"/>
        <end position="220"/>
    </location>
</feature>
<sequence length="220" mass="26313">MLKLVKLLLSVSLFMTSITAFSDTRTDVGVSIGNGGISNFYLAIGEYYRVPEREVVFIRERRIPDYDIPVVLFLAERARVEPEVIIDYRLRGRSWMDITLHFGLDPQIYYVPVREVYGPPYGHAYGHYKNKNKRKIRLDDDDVVNMVNLRFISERYGYAPEEVMRMRSRGDNFIVINEDVRRSKKDKYYDKRDKEWDKRERKEMKERNKEWKHQGKGRDD</sequence>